<gene>
    <name evidence="2" type="ORF">Purlil1_5976</name>
</gene>
<feature type="region of interest" description="Disordered" evidence="1">
    <location>
        <begin position="139"/>
        <end position="160"/>
    </location>
</feature>
<sequence>MAQRKTHKILNRHVFSYSPSPQPPPTVAAANNDVEAAVMKDLPGPIPHPSSAVLALDKTVYVEGLEVCWAGSGFFAPHVGLARSKYLVAFQLLDSHHESYAGTRRWPFRELWPGAGGLKAPATGDCLLSGSIVHAALGGPRGEKRSDHQRLPSVGAFTNDRRPGRELGPVNVLRRKHLHPHQCAPGCTVHNVPAKVRRVSDARAGGAMACRLYFIDERDKCPSMPYLTILRTGGKMYSISHLDGTIPARSVHHTAQYL</sequence>
<reference evidence="2 3" key="1">
    <citation type="journal article" date="2024" name="Microbiol. Resour. Announc.">
        <title>Genome annotations for the ascomycete fungi Trichoderma harzianum, Trichoderma aggressivum, and Purpureocillium lilacinum.</title>
        <authorList>
            <person name="Beijen E.P.W."/>
            <person name="Ohm R.A."/>
        </authorList>
    </citation>
    <scope>NUCLEOTIDE SEQUENCE [LARGE SCALE GENOMIC DNA]</scope>
    <source>
        <strain evidence="2 3">CBS 150709</strain>
    </source>
</reference>
<accession>A0ABR0C1T2</accession>
<organism evidence="2 3">
    <name type="scientific">Purpureocillium lilacinum</name>
    <name type="common">Paecilomyces lilacinus</name>
    <dbReference type="NCBI Taxonomy" id="33203"/>
    <lineage>
        <taxon>Eukaryota</taxon>
        <taxon>Fungi</taxon>
        <taxon>Dikarya</taxon>
        <taxon>Ascomycota</taxon>
        <taxon>Pezizomycotina</taxon>
        <taxon>Sordariomycetes</taxon>
        <taxon>Hypocreomycetidae</taxon>
        <taxon>Hypocreales</taxon>
        <taxon>Ophiocordycipitaceae</taxon>
        <taxon>Purpureocillium</taxon>
    </lineage>
</organism>
<feature type="compositionally biased region" description="Basic and acidic residues" evidence="1">
    <location>
        <begin position="141"/>
        <end position="150"/>
    </location>
</feature>
<comment type="caution">
    <text evidence="2">The sequence shown here is derived from an EMBL/GenBank/DDBJ whole genome shotgun (WGS) entry which is preliminary data.</text>
</comment>
<evidence type="ECO:0000256" key="1">
    <source>
        <dbReference type="SAM" id="MobiDB-lite"/>
    </source>
</evidence>
<dbReference type="Proteomes" id="UP001287286">
    <property type="component" value="Unassembled WGS sequence"/>
</dbReference>
<proteinExistence type="predicted"/>
<protein>
    <submittedName>
        <fullName evidence="2">Uncharacterized protein</fullName>
    </submittedName>
</protein>
<dbReference type="EMBL" id="JAWRVI010000018">
    <property type="protein sequence ID" value="KAK4089873.1"/>
    <property type="molecule type" value="Genomic_DNA"/>
</dbReference>
<evidence type="ECO:0000313" key="3">
    <source>
        <dbReference type="Proteomes" id="UP001287286"/>
    </source>
</evidence>
<keyword evidence="3" id="KW-1185">Reference proteome</keyword>
<name>A0ABR0C1T2_PURLI</name>
<evidence type="ECO:0000313" key="2">
    <source>
        <dbReference type="EMBL" id="KAK4089873.1"/>
    </source>
</evidence>